<protein>
    <submittedName>
        <fullName evidence="1">Uncharacterized protein</fullName>
    </submittedName>
</protein>
<evidence type="ECO:0000313" key="2">
    <source>
        <dbReference type="Proteomes" id="UP001199916"/>
    </source>
</evidence>
<dbReference type="Proteomes" id="UP001199916">
    <property type="component" value="Unassembled WGS sequence"/>
</dbReference>
<keyword evidence="2" id="KW-1185">Reference proteome</keyword>
<dbReference type="EMBL" id="JAJNBZ010000040">
    <property type="protein sequence ID" value="MCE5173093.1"/>
    <property type="molecule type" value="Genomic_DNA"/>
</dbReference>
<dbReference type="RefSeq" id="WP_233699102.1">
    <property type="nucleotide sequence ID" value="NZ_JAJNBZ010000040.1"/>
</dbReference>
<reference evidence="1 2" key="1">
    <citation type="submission" date="2021-11" db="EMBL/GenBank/DDBJ databases">
        <title>Draft genome sequence of Paenibacillus profundus YoMME, a new Gram-positive bacteria with exoelectrogenic properties.</title>
        <authorList>
            <person name="Hubenova Y."/>
            <person name="Hubenova E."/>
            <person name="Manasiev Y."/>
            <person name="Peykov S."/>
            <person name="Mitov M."/>
        </authorList>
    </citation>
    <scope>NUCLEOTIDE SEQUENCE [LARGE SCALE GENOMIC DNA]</scope>
    <source>
        <strain evidence="1 2">YoMME</strain>
    </source>
</reference>
<comment type="caution">
    <text evidence="1">The sequence shown here is derived from an EMBL/GenBank/DDBJ whole genome shotgun (WGS) entry which is preliminary data.</text>
</comment>
<name>A0ABS8YRN7_9BACL</name>
<accession>A0ABS8YRN7</accession>
<sequence length="55" mass="5724">MVVFKIASVLGINLAEAQVVLEGILNGVVPPALEPFKDLILSLVNAGLNNLAVLL</sequence>
<proteinExistence type="predicted"/>
<evidence type="ECO:0000313" key="1">
    <source>
        <dbReference type="EMBL" id="MCE5173093.1"/>
    </source>
</evidence>
<organism evidence="1 2">
    <name type="scientific">Paenibacillus profundus</name>
    <dbReference type="NCBI Taxonomy" id="1173085"/>
    <lineage>
        <taxon>Bacteria</taxon>
        <taxon>Bacillati</taxon>
        <taxon>Bacillota</taxon>
        <taxon>Bacilli</taxon>
        <taxon>Bacillales</taxon>
        <taxon>Paenibacillaceae</taxon>
        <taxon>Paenibacillus</taxon>
    </lineage>
</organism>
<gene>
    <name evidence="1" type="ORF">LQV63_27905</name>
</gene>